<name>A0ABP9DPD1_9BACT</name>
<protein>
    <submittedName>
        <fullName evidence="1">Uncharacterized protein</fullName>
    </submittedName>
</protein>
<dbReference type="Proteomes" id="UP001500298">
    <property type="component" value="Unassembled WGS sequence"/>
</dbReference>
<gene>
    <name evidence="1" type="ORF">GCM10023331_38760</name>
</gene>
<organism evidence="1 2">
    <name type="scientific">Algivirga pacifica</name>
    <dbReference type="NCBI Taxonomy" id="1162670"/>
    <lineage>
        <taxon>Bacteria</taxon>
        <taxon>Pseudomonadati</taxon>
        <taxon>Bacteroidota</taxon>
        <taxon>Cytophagia</taxon>
        <taxon>Cytophagales</taxon>
        <taxon>Flammeovirgaceae</taxon>
        <taxon>Algivirga</taxon>
    </lineage>
</organism>
<evidence type="ECO:0000313" key="1">
    <source>
        <dbReference type="EMBL" id="GAA4850358.1"/>
    </source>
</evidence>
<dbReference type="EMBL" id="BAABJX010000064">
    <property type="protein sequence ID" value="GAA4850358.1"/>
    <property type="molecule type" value="Genomic_DNA"/>
</dbReference>
<dbReference type="InterPro" id="IPR046525">
    <property type="entry name" value="DUF6702"/>
</dbReference>
<sequence>MFWGLSAFVAHPIHISVTDMRYNKENKTLELIHKVFIDDLEAAVVQSGGPNLRLNTQYEHENSAQWVYDYIEQNFTVLVNGDPKSSTYIGHEFADNSISIYREVEKVKRVRTIDIEANIFTKVFPDQKNMVHLVFEDFKESKMGTTEEPAVSFLIK</sequence>
<keyword evidence="2" id="KW-1185">Reference proteome</keyword>
<evidence type="ECO:0000313" key="2">
    <source>
        <dbReference type="Proteomes" id="UP001500298"/>
    </source>
</evidence>
<comment type="caution">
    <text evidence="1">The sequence shown here is derived from an EMBL/GenBank/DDBJ whole genome shotgun (WGS) entry which is preliminary data.</text>
</comment>
<accession>A0ABP9DPD1</accession>
<reference evidence="2" key="1">
    <citation type="journal article" date="2019" name="Int. J. Syst. Evol. Microbiol.">
        <title>The Global Catalogue of Microorganisms (GCM) 10K type strain sequencing project: providing services to taxonomists for standard genome sequencing and annotation.</title>
        <authorList>
            <consortium name="The Broad Institute Genomics Platform"/>
            <consortium name="The Broad Institute Genome Sequencing Center for Infectious Disease"/>
            <person name="Wu L."/>
            <person name="Ma J."/>
        </authorList>
    </citation>
    <scope>NUCLEOTIDE SEQUENCE [LARGE SCALE GENOMIC DNA]</scope>
    <source>
        <strain evidence="2">JCM 18326</strain>
    </source>
</reference>
<proteinExistence type="predicted"/>
<dbReference type="Pfam" id="PF20420">
    <property type="entry name" value="DUF6702"/>
    <property type="match status" value="1"/>
</dbReference>